<feature type="region of interest" description="Disordered" evidence="2">
    <location>
        <begin position="1"/>
        <end position="45"/>
    </location>
</feature>
<feature type="region of interest" description="Disordered" evidence="2">
    <location>
        <begin position="344"/>
        <end position="428"/>
    </location>
</feature>
<organism evidence="5 6">
    <name type="scientific">Sphaceloma murrayae</name>
    <dbReference type="NCBI Taxonomy" id="2082308"/>
    <lineage>
        <taxon>Eukaryota</taxon>
        <taxon>Fungi</taxon>
        <taxon>Dikarya</taxon>
        <taxon>Ascomycota</taxon>
        <taxon>Pezizomycotina</taxon>
        <taxon>Dothideomycetes</taxon>
        <taxon>Dothideomycetidae</taxon>
        <taxon>Myriangiales</taxon>
        <taxon>Elsinoaceae</taxon>
        <taxon>Sphaceloma</taxon>
    </lineage>
</organism>
<evidence type="ECO:0000313" key="5">
    <source>
        <dbReference type="EMBL" id="PNS19709.1"/>
    </source>
</evidence>
<dbReference type="InterPro" id="IPR017930">
    <property type="entry name" value="Myb_dom"/>
</dbReference>
<protein>
    <submittedName>
        <fullName evidence="5">Uncharacterized protein</fullName>
    </submittedName>
</protein>
<keyword evidence="6" id="KW-1185">Reference proteome</keyword>
<feature type="compositionally biased region" description="Basic and acidic residues" evidence="2">
    <location>
        <begin position="344"/>
        <end position="360"/>
    </location>
</feature>
<feature type="domain" description="HTH myb-type" evidence="4">
    <location>
        <begin position="194"/>
        <end position="253"/>
    </location>
</feature>
<feature type="compositionally biased region" description="Polar residues" evidence="2">
    <location>
        <begin position="1"/>
        <end position="15"/>
    </location>
</feature>
<dbReference type="Pfam" id="PF00249">
    <property type="entry name" value="Myb_DNA-binding"/>
    <property type="match status" value="2"/>
</dbReference>
<dbReference type="EMBL" id="NKHZ01000031">
    <property type="protein sequence ID" value="PNS19709.1"/>
    <property type="molecule type" value="Genomic_DNA"/>
</dbReference>
<comment type="caution">
    <text evidence="5">The sequence shown here is derived from an EMBL/GenBank/DDBJ whole genome shotgun (WGS) entry which is preliminary data.</text>
</comment>
<dbReference type="PROSITE" id="PS51294">
    <property type="entry name" value="HTH_MYB"/>
    <property type="match status" value="2"/>
</dbReference>
<evidence type="ECO:0000256" key="2">
    <source>
        <dbReference type="SAM" id="MobiDB-lite"/>
    </source>
</evidence>
<dbReference type="CDD" id="cd11660">
    <property type="entry name" value="SANT_TRF"/>
    <property type="match status" value="2"/>
</dbReference>
<evidence type="ECO:0000259" key="3">
    <source>
        <dbReference type="PROSITE" id="PS50090"/>
    </source>
</evidence>
<gene>
    <name evidence="5" type="ORF">CAC42_7553</name>
</gene>
<dbReference type="SUPFAM" id="SSF46689">
    <property type="entry name" value="Homeodomain-like"/>
    <property type="match status" value="2"/>
</dbReference>
<accession>A0A2K1QXH3</accession>
<feature type="domain" description="Myb-like" evidence="3">
    <location>
        <begin position="194"/>
        <end position="249"/>
    </location>
</feature>
<feature type="compositionally biased region" description="Low complexity" evidence="2">
    <location>
        <begin position="71"/>
        <end position="84"/>
    </location>
</feature>
<reference evidence="5 6" key="1">
    <citation type="submission" date="2017-06" db="EMBL/GenBank/DDBJ databases">
        <title>Draft genome sequence of a variant of Elsinoe murrayae.</title>
        <authorList>
            <person name="Cheng Q."/>
        </authorList>
    </citation>
    <scope>NUCLEOTIDE SEQUENCE [LARGE SCALE GENOMIC DNA]</scope>
    <source>
        <strain evidence="5 6">CQ-2017a</strain>
    </source>
</reference>
<sequence length="483" mass="53452">MLHQSSGNFQPTSLDFINHPNPIEPSATSLGHEASGSKQLESRTNEELLRVLRESRLLRSSQNVAKGLGASQVQSPSLPQSQSSGKVATSVNVDIQSPTEDPFHAVLREVEHSRLTLPRPSQQGVKRQRQQVPPVLQGLHQPPPDAGLLPSINAENHQAGKNNINVSIRPERPPGEDDIASESIIVRIPADLLRKSTRRNKWTDDETHALLQGVQRFGAGNWKKILTCSDYSFNHRTATDLKDRFRVVCSNKDMQLHYQIYAEYMKNPPDLTQAGHLAAVAEVSGTAGKDYTLGTEDMSMPRAKRRQRTKWSEEEDAALLRGFGRYGPSWTSIQLDPVLKKRTPTDIRDRIRTRFSDEYQRAGLAPRPAKPRAQMRSQPKLDHPVKPSTATPSDKPRTAPPDYADQGSRAASDLQSTRPPTTSLPAVDGSWIPEVPIPMESAHSLAHLLNISADFPTSLPPLPSILLPSGPTDHEHLFFNASL</sequence>
<dbReference type="Proteomes" id="UP000243797">
    <property type="component" value="Unassembled WGS sequence"/>
</dbReference>
<feature type="compositionally biased region" description="Polar residues" evidence="2">
    <location>
        <begin position="413"/>
        <end position="424"/>
    </location>
</feature>
<proteinExistence type="predicted"/>
<dbReference type="PANTHER" id="PTHR46734">
    <property type="entry name" value="TELOMERIC REPEAT-BINDING FACTOR 1 TERF1"/>
    <property type="match status" value="1"/>
</dbReference>
<evidence type="ECO:0000313" key="6">
    <source>
        <dbReference type="Proteomes" id="UP000243797"/>
    </source>
</evidence>
<dbReference type="PROSITE" id="PS50090">
    <property type="entry name" value="MYB_LIKE"/>
    <property type="match status" value="2"/>
</dbReference>
<evidence type="ECO:0000259" key="4">
    <source>
        <dbReference type="PROSITE" id="PS51294"/>
    </source>
</evidence>
<dbReference type="InterPro" id="IPR052450">
    <property type="entry name" value="TRBD-Containing_Protein"/>
</dbReference>
<feature type="domain" description="Myb-like" evidence="3">
    <location>
        <begin position="303"/>
        <end position="355"/>
    </location>
</feature>
<name>A0A2K1QXH3_9PEZI</name>
<dbReference type="SMART" id="SM00717">
    <property type="entry name" value="SANT"/>
    <property type="match status" value="2"/>
</dbReference>
<dbReference type="Gene3D" id="1.10.246.220">
    <property type="match status" value="1"/>
</dbReference>
<feature type="region of interest" description="Disordered" evidence="2">
    <location>
        <begin position="67"/>
        <end position="89"/>
    </location>
</feature>
<dbReference type="OrthoDB" id="608866at2759"/>
<dbReference type="Gene3D" id="1.10.10.60">
    <property type="entry name" value="Homeodomain-like"/>
    <property type="match status" value="1"/>
</dbReference>
<keyword evidence="1" id="KW-0539">Nucleus</keyword>
<dbReference type="InterPro" id="IPR001005">
    <property type="entry name" value="SANT/Myb"/>
</dbReference>
<dbReference type="InterPro" id="IPR009057">
    <property type="entry name" value="Homeodomain-like_sf"/>
</dbReference>
<feature type="domain" description="HTH myb-type" evidence="4">
    <location>
        <begin position="303"/>
        <end position="359"/>
    </location>
</feature>
<dbReference type="InParanoid" id="A0A2K1QXH3"/>
<evidence type="ECO:0000256" key="1">
    <source>
        <dbReference type="ARBA" id="ARBA00023242"/>
    </source>
</evidence>
<dbReference type="PANTHER" id="PTHR46734:SF1">
    <property type="entry name" value="TELOMERIC REPEAT-BINDING FACTOR 1"/>
    <property type="match status" value="1"/>
</dbReference>
<dbReference type="STRING" id="2082308.A0A2K1QXH3"/>
<dbReference type="AlphaFoldDB" id="A0A2K1QXH3"/>